<organism evidence="2 3">
    <name type="scientific">Noviluteimonas gilva</name>
    <dbReference type="NCBI Taxonomy" id="2682097"/>
    <lineage>
        <taxon>Bacteria</taxon>
        <taxon>Pseudomonadati</taxon>
        <taxon>Pseudomonadota</taxon>
        <taxon>Gammaproteobacteria</taxon>
        <taxon>Lysobacterales</taxon>
        <taxon>Lysobacteraceae</taxon>
        <taxon>Noviluteimonas</taxon>
    </lineage>
</organism>
<dbReference type="PANTHER" id="PTHR38038">
    <property type="entry name" value="PENICILLIN-BINDING PROTEIN ACTIVATOR LPOA"/>
    <property type="match status" value="1"/>
</dbReference>
<reference evidence="2 3" key="1">
    <citation type="submission" date="2019-12" db="EMBL/GenBank/DDBJ databases">
        <authorList>
            <person name="Xu J."/>
        </authorList>
    </citation>
    <scope>NUCLEOTIDE SEQUENCE [LARGE SCALE GENOMIC DNA]</scope>
    <source>
        <strain evidence="2 3">HX-5-24</strain>
    </source>
</reference>
<keyword evidence="1" id="KW-0472">Membrane</keyword>
<dbReference type="CDD" id="cd06339">
    <property type="entry name" value="PBP1_YraM_LppC_lipoprotein-like"/>
    <property type="match status" value="1"/>
</dbReference>
<name>A0A7C9I4M3_9GAMM</name>
<dbReference type="SUPFAM" id="SSF53822">
    <property type="entry name" value="Periplasmic binding protein-like I"/>
    <property type="match status" value="1"/>
</dbReference>
<dbReference type="PANTHER" id="PTHR38038:SF1">
    <property type="entry name" value="PENICILLIN-BINDING PROTEIN ACTIVATOR LPOA"/>
    <property type="match status" value="1"/>
</dbReference>
<dbReference type="AlphaFoldDB" id="A0A7C9I4M3"/>
<dbReference type="Pfam" id="PF04348">
    <property type="entry name" value="LppC"/>
    <property type="match status" value="1"/>
</dbReference>
<dbReference type="Gene3D" id="3.40.50.2300">
    <property type="match status" value="2"/>
</dbReference>
<sequence>MRSSSTRTRMFTRGNWLRAVLLGMLAIGMAGCASVKVSGPDAAAHAFSPAFAQARDLAQNAGTLPADKRAENDRAIDKLLAGLDDATLSADAAALPAGDPLYPYAGHALQRRGLPLPRPFDRGAWKFDAGNRPPAESDGYRPPVKLAVLLPLSGSLSPSAAPVRDGFLTGYYGESRRRPEVAFYDTAGTPGGAVAAYQKAVAEGNDFVVGPLGRDEVAAVFRDAKPTVPMLALNRASIPPPAGNASFSLSPEDDGIAAAEYLRAHNAKRVLVINGVDEGLHRAAAALRDALAERGGTVVESLEMGGDAASLLARLQSALQKAGQVDAVFLATRASEARTVAPLLRAAGLGEKPLVATSALVAGTGKPADDLVLDGIAYPTEPWIVRGVSGLPSAASVASQLKTARGPAARLFAFGYDAWLITAYLEKLALDPNGQVQGATGTLRLDPVGNILHTPTWSTFRGGSPVPLADASAR</sequence>
<proteinExistence type="predicted"/>
<evidence type="ECO:0000256" key="1">
    <source>
        <dbReference type="ARBA" id="ARBA00023136"/>
    </source>
</evidence>
<dbReference type="GO" id="GO:0031241">
    <property type="term" value="C:periplasmic side of cell outer membrane"/>
    <property type="evidence" value="ECO:0007669"/>
    <property type="project" value="TreeGrafter"/>
</dbReference>
<dbReference type="InterPro" id="IPR007443">
    <property type="entry name" value="LpoA"/>
</dbReference>
<evidence type="ECO:0000313" key="2">
    <source>
        <dbReference type="EMBL" id="MUV13789.1"/>
    </source>
</evidence>
<keyword evidence="3" id="KW-1185">Reference proteome</keyword>
<dbReference type="Proteomes" id="UP000479692">
    <property type="component" value="Unassembled WGS sequence"/>
</dbReference>
<gene>
    <name evidence="2" type="ORF">GN331_06145</name>
</gene>
<dbReference type="InterPro" id="IPR028082">
    <property type="entry name" value="Peripla_BP_I"/>
</dbReference>
<evidence type="ECO:0000313" key="3">
    <source>
        <dbReference type="Proteomes" id="UP000479692"/>
    </source>
</evidence>
<dbReference type="EMBL" id="WOXT01000001">
    <property type="protein sequence ID" value="MUV13789.1"/>
    <property type="molecule type" value="Genomic_DNA"/>
</dbReference>
<protein>
    <submittedName>
        <fullName evidence="2">ABC transporter substrate-binding protein</fullName>
    </submittedName>
</protein>
<dbReference type="PROSITE" id="PS51257">
    <property type="entry name" value="PROKAR_LIPOPROTEIN"/>
    <property type="match status" value="1"/>
</dbReference>
<comment type="caution">
    <text evidence="2">The sequence shown here is derived from an EMBL/GenBank/DDBJ whole genome shotgun (WGS) entry which is preliminary data.</text>
</comment>
<dbReference type="GO" id="GO:0030234">
    <property type="term" value="F:enzyme regulator activity"/>
    <property type="evidence" value="ECO:0007669"/>
    <property type="project" value="TreeGrafter"/>
</dbReference>
<accession>A0A7C9I4M3</accession>
<dbReference type="GO" id="GO:0009252">
    <property type="term" value="P:peptidoglycan biosynthetic process"/>
    <property type="evidence" value="ECO:0007669"/>
    <property type="project" value="TreeGrafter"/>
</dbReference>